<feature type="transmembrane region" description="Helical" evidence="1">
    <location>
        <begin position="411"/>
        <end position="433"/>
    </location>
</feature>
<feature type="transmembrane region" description="Helical" evidence="1">
    <location>
        <begin position="40"/>
        <end position="59"/>
    </location>
</feature>
<dbReference type="Proteomes" id="UP000095039">
    <property type="component" value="Unassembled WGS sequence"/>
</dbReference>
<comment type="caution">
    <text evidence="2">The sequence shown here is derived from an EMBL/GenBank/DDBJ whole genome shotgun (WGS) entry which is preliminary data.</text>
</comment>
<dbReference type="EMBL" id="AJWN02000104">
    <property type="protein sequence ID" value="OEE58007.1"/>
    <property type="molecule type" value="Genomic_DNA"/>
</dbReference>
<feature type="transmembrane region" description="Helical" evidence="1">
    <location>
        <begin position="242"/>
        <end position="260"/>
    </location>
</feature>
<feature type="transmembrane region" description="Helical" evidence="1">
    <location>
        <begin position="382"/>
        <end position="399"/>
    </location>
</feature>
<dbReference type="AlphaFoldDB" id="A0A1E5BXM2"/>
<keyword evidence="2" id="KW-0436">Ligase</keyword>
<organism evidence="2 3">
    <name type="scientific">Enterovibrio norvegicus FF-454</name>
    <dbReference type="NCBI Taxonomy" id="1185651"/>
    <lineage>
        <taxon>Bacteria</taxon>
        <taxon>Pseudomonadati</taxon>
        <taxon>Pseudomonadota</taxon>
        <taxon>Gammaproteobacteria</taxon>
        <taxon>Vibrionales</taxon>
        <taxon>Vibrionaceae</taxon>
        <taxon>Enterovibrio</taxon>
    </lineage>
</organism>
<feature type="transmembrane region" description="Helical" evidence="1">
    <location>
        <begin position="358"/>
        <end position="376"/>
    </location>
</feature>
<gene>
    <name evidence="2" type="ORF">A1OK_05070</name>
</gene>
<keyword evidence="1" id="KW-1133">Transmembrane helix</keyword>
<feature type="transmembrane region" description="Helical" evidence="1">
    <location>
        <begin position="217"/>
        <end position="235"/>
    </location>
</feature>
<feature type="transmembrane region" description="Helical" evidence="1">
    <location>
        <begin position="193"/>
        <end position="211"/>
    </location>
</feature>
<keyword evidence="1" id="KW-0812">Transmembrane</keyword>
<protein>
    <submittedName>
        <fullName evidence="2">Lipid A core--O-antigen ligase</fullName>
    </submittedName>
</protein>
<feature type="transmembrane region" description="Helical" evidence="1">
    <location>
        <begin position="71"/>
        <end position="89"/>
    </location>
</feature>
<feature type="transmembrane region" description="Helical" evidence="1">
    <location>
        <begin position="95"/>
        <end position="111"/>
    </location>
</feature>
<evidence type="ECO:0000313" key="2">
    <source>
        <dbReference type="EMBL" id="OEE58007.1"/>
    </source>
</evidence>
<dbReference type="RefSeq" id="WP_016960844.1">
    <property type="nucleotide sequence ID" value="NZ_AJWN02000104.1"/>
</dbReference>
<keyword evidence="3" id="KW-1185">Reference proteome</keyword>
<evidence type="ECO:0000256" key="1">
    <source>
        <dbReference type="SAM" id="Phobius"/>
    </source>
</evidence>
<sequence>MVASKPLVKPVLIAMAALFLFCLPLNQIQLAVSGIQHPSIALTFLLAVAIVCFGLWEIARQKRFCRTSLTGWLSLSALFSVVPAFYLHASFGASLWHVSSIAIALLTFSTLQQFSFNHLQRQYLLWLPLLSGWLVAFLFFLPSILNTSGLQELAWQTDSLYQDTASIVLLTSVALSAYLLARTRVYKRNIAPVHILLLATPTVTLCALMALRQAWLVTIAVLIIILIQPFLYRFCRKLHHGLWNCAVFLGFLIAGYADWLPSAALFSPRFSTQEFSVVEQSLALLKSAQFEGVGLGQQFTAQLLFGVESKNVLPMPTLHPSWLVKSLTEGGLALCAGIGLLTVLVIRRLNDAPWGTRLMLTAIMLPSLIGIVVTPFVSVNPALALLFVVLLYWIDNLSARYQRISVRPIKTVKLVASSSLILASTVVLSSVYLGEQALHTYQISDSKLAQYQAHPWWRSFYHEEAGKRAFLTSVERRDIRAQEAYLRQQVQRLTLNPNADDYQSLIELAMLTGNKAMAKQIKQEANSLFPNRVFQPSFSE</sequence>
<evidence type="ECO:0000313" key="3">
    <source>
        <dbReference type="Proteomes" id="UP000095039"/>
    </source>
</evidence>
<keyword evidence="1" id="KW-0472">Membrane</keyword>
<dbReference type="GO" id="GO:0016874">
    <property type="term" value="F:ligase activity"/>
    <property type="evidence" value="ECO:0007669"/>
    <property type="project" value="UniProtKB-KW"/>
</dbReference>
<accession>A0A1E5BXM2</accession>
<proteinExistence type="predicted"/>
<feature type="transmembrane region" description="Helical" evidence="1">
    <location>
        <begin position="164"/>
        <end position="181"/>
    </location>
</feature>
<reference evidence="2 3" key="1">
    <citation type="journal article" date="2012" name="Science">
        <title>Ecological populations of bacteria act as socially cohesive units of antibiotic production and resistance.</title>
        <authorList>
            <person name="Cordero O.X."/>
            <person name="Wildschutte H."/>
            <person name="Kirkup B."/>
            <person name="Proehl S."/>
            <person name="Ngo L."/>
            <person name="Hussain F."/>
            <person name="Le Roux F."/>
            <person name="Mincer T."/>
            <person name="Polz M.F."/>
        </authorList>
    </citation>
    <scope>NUCLEOTIDE SEQUENCE [LARGE SCALE GENOMIC DNA]</scope>
    <source>
        <strain evidence="2 3">FF-454</strain>
    </source>
</reference>
<name>A0A1E5BXM2_9GAMM</name>
<feature type="transmembrane region" description="Helical" evidence="1">
    <location>
        <begin position="123"/>
        <end position="144"/>
    </location>
</feature>
<feature type="transmembrane region" description="Helical" evidence="1">
    <location>
        <begin position="322"/>
        <end position="346"/>
    </location>
</feature>